<proteinExistence type="predicted"/>
<evidence type="ECO:0000313" key="2">
    <source>
        <dbReference type="WBParaSite" id="ALUE_0001680501-mRNA-1"/>
    </source>
</evidence>
<keyword evidence="1" id="KW-1185">Reference proteome</keyword>
<sequence>MGRRNQRGCMRERDRSLALHTAALHPLDFPSGSGPSAFAHAWLCDSAVVIRMSEPALLQLNAKKGAVTRPIAVTKLACP</sequence>
<dbReference type="Proteomes" id="UP000036681">
    <property type="component" value="Unplaced"/>
</dbReference>
<protein>
    <submittedName>
        <fullName evidence="2">Uncharacterized protein</fullName>
    </submittedName>
</protein>
<reference evidence="2" key="1">
    <citation type="submission" date="2017-02" db="UniProtKB">
        <authorList>
            <consortium name="WormBaseParasite"/>
        </authorList>
    </citation>
    <scope>IDENTIFICATION</scope>
</reference>
<name>A0A0M3IF50_ASCLU</name>
<dbReference type="AlphaFoldDB" id="A0A0M3IF50"/>
<dbReference type="WBParaSite" id="ALUE_0001680501-mRNA-1">
    <property type="protein sequence ID" value="ALUE_0001680501-mRNA-1"/>
    <property type="gene ID" value="ALUE_0001680501"/>
</dbReference>
<evidence type="ECO:0000313" key="1">
    <source>
        <dbReference type="Proteomes" id="UP000036681"/>
    </source>
</evidence>
<organism evidence="1 2">
    <name type="scientific">Ascaris lumbricoides</name>
    <name type="common">Giant roundworm</name>
    <dbReference type="NCBI Taxonomy" id="6252"/>
    <lineage>
        <taxon>Eukaryota</taxon>
        <taxon>Metazoa</taxon>
        <taxon>Ecdysozoa</taxon>
        <taxon>Nematoda</taxon>
        <taxon>Chromadorea</taxon>
        <taxon>Rhabditida</taxon>
        <taxon>Spirurina</taxon>
        <taxon>Ascaridomorpha</taxon>
        <taxon>Ascaridoidea</taxon>
        <taxon>Ascarididae</taxon>
        <taxon>Ascaris</taxon>
    </lineage>
</organism>
<accession>A0A0M3IF50</accession>